<dbReference type="EMBL" id="NFZT01000001">
    <property type="protein sequence ID" value="OWV33560.1"/>
    <property type="molecule type" value="Genomic_DNA"/>
</dbReference>
<evidence type="ECO:0000313" key="1">
    <source>
        <dbReference type="EMBL" id="OWV33560.1"/>
    </source>
</evidence>
<gene>
    <name evidence="1" type="ORF">B5C34_08850</name>
</gene>
<comment type="caution">
    <text evidence="1">The sequence shown here is derived from an EMBL/GenBank/DDBJ whole genome shotgun (WGS) entry which is preliminary data.</text>
</comment>
<proteinExistence type="predicted"/>
<dbReference type="OrthoDB" id="7559751at2"/>
<dbReference type="RefSeq" id="WP_088712333.1">
    <property type="nucleotide sequence ID" value="NZ_NFZT01000001.1"/>
</dbReference>
<name>A0A219B5A2_9SPHN</name>
<accession>A0A219B5A2</accession>
<reference evidence="2" key="1">
    <citation type="submission" date="2017-05" db="EMBL/GenBank/DDBJ databases">
        <authorList>
            <person name="Lin X."/>
        </authorList>
    </citation>
    <scope>NUCLEOTIDE SEQUENCE [LARGE SCALE GENOMIC DNA]</scope>
    <source>
        <strain evidence="2">JLT2012</strain>
    </source>
</reference>
<dbReference type="AlphaFoldDB" id="A0A219B5A2"/>
<sequence length="179" mass="19279">MRTTDHSNAIARTTGRSPAIIEKLPADEGSLLEAERFIAAAQQVLRTVGGRFLTAVGDDAGSVICYVFSSSETPEWIDLADARLPLNAAAARSLLTIQSIGRDLIGNLLRRWPAGAGPNRIGLLCDGHTLCVCPAEPDPTSPSWRHHWDSGQLSFACLGEVPNTSSFRILNNFDESSIH</sequence>
<evidence type="ECO:0000313" key="2">
    <source>
        <dbReference type="Proteomes" id="UP000198462"/>
    </source>
</evidence>
<dbReference type="Proteomes" id="UP000198462">
    <property type="component" value="Unassembled WGS sequence"/>
</dbReference>
<keyword evidence="2" id="KW-1185">Reference proteome</keyword>
<organism evidence="1 2">
    <name type="scientific">Pacificimonas flava</name>
    <dbReference type="NCBI Taxonomy" id="1234595"/>
    <lineage>
        <taxon>Bacteria</taxon>
        <taxon>Pseudomonadati</taxon>
        <taxon>Pseudomonadota</taxon>
        <taxon>Alphaproteobacteria</taxon>
        <taxon>Sphingomonadales</taxon>
        <taxon>Sphingosinicellaceae</taxon>
        <taxon>Pacificimonas</taxon>
    </lineage>
</organism>
<protein>
    <submittedName>
        <fullName evidence="1">Uncharacterized protein</fullName>
    </submittedName>
</protein>